<dbReference type="AlphaFoldDB" id="A0A9Q3EFT9"/>
<proteinExistence type="predicted"/>
<comment type="caution">
    <text evidence="1">The sequence shown here is derived from an EMBL/GenBank/DDBJ whole genome shotgun (WGS) entry which is preliminary data.</text>
</comment>
<protein>
    <submittedName>
        <fullName evidence="1">Uncharacterized protein</fullName>
    </submittedName>
</protein>
<dbReference type="Proteomes" id="UP000765509">
    <property type="component" value="Unassembled WGS sequence"/>
</dbReference>
<sequence>MPALPSRCDSDTTPPSLPSSILMLLQRPQDIPPTPPSSHLPHPLRHLPCLRLRSALPTCLQSCPTNPYASTPPPLTILTLLQCPQDMPPMPASTLLTTSPTCLILSADYHPYALAVSSRHASNAGPTPA</sequence>
<evidence type="ECO:0000313" key="1">
    <source>
        <dbReference type="EMBL" id="MBW0521596.1"/>
    </source>
</evidence>
<organism evidence="1 2">
    <name type="scientific">Austropuccinia psidii MF-1</name>
    <dbReference type="NCBI Taxonomy" id="1389203"/>
    <lineage>
        <taxon>Eukaryota</taxon>
        <taxon>Fungi</taxon>
        <taxon>Dikarya</taxon>
        <taxon>Basidiomycota</taxon>
        <taxon>Pucciniomycotina</taxon>
        <taxon>Pucciniomycetes</taxon>
        <taxon>Pucciniales</taxon>
        <taxon>Sphaerophragmiaceae</taxon>
        <taxon>Austropuccinia</taxon>
    </lineage>
</organism>
<reference evidence="1" key="1">
    <citation type="submission" date="2021-03" db="EMBL/GenBank/DDBJ databases">
        <title>Draft genome sequence of rust myrtle Austropuccinia psidii MF-1, a brazilian biotype.</title>
        <authorList>
            <person name="Quecine M.C."/>
            <person name="Pachon D.M.R."/>
            <person name="Bonatelli M.L."/>
            <person name="Correr F.H."/>
            <person name="Franceschini L.M."/>
            <person name="Leite T.F."/>
            <person name="Margarido G.R.A."/>
            <person name="Almeida C.A."/>
            <person name="Ferrarezi J.A."/>
            <person name="Labate C.A."/>
        </authorList>
    </citation>
    <scope>NUCLEOTIDE SEQUENCE</scope>
    <source>
        <strain evidence="1">MF-1</strain>
    </source>
</reference>
<gene>
    <name evidence="1" type="ORF">O181_061311</name>
</gene>
<evidence type="ECO:0000313" key="2">
    <source>
        <dbReference type="Proteomes" id="UP000765509"/>
    </source>
</evidence>
<accession>A0A9Q3EFT9</accession>
<name>A0A9Q3EFT9_9BASI</name>
<keyword evidence="2" id="KW-1185">Reference proteome</keyword>
<dbReference type="EMBL" id="AVOT02028948">
    <property type="protein sequence ID" value="MBW0521596.1"/>
    <property type="molecule type" value="Genomic_DNA"/>
</dbReference>